<sequence length="864" mass="95780">MKSELPVSIVGEQENLIHQRIHDHSIRQPNNIAVRYQGQTLSYRQLWRIVRFRAKELRASGAVRGTPVVVALEPGLEILPYIVAIMSIGGIYVPTDLSFPEARLLNILGNFTESIVVVPEAQRNKAQDLADKSASKITVVSCGADLGSIDQLEDFTDVGLSVADESHIFFTSGTTGHPKGVVSSHKNLIHYVDSAVNRYGFKAEDCFLCAAKYTFSISLFELLIPLSIGACVQLIPRATVLDLKALAQILKTVTVFHFGPSLLKKLLPYLKQHDSAEYANIRHASSGGDFVPLAVLSDLRSVFSRAEIYVIYGCSEVNCMAATFFVSMDLDAIQKSRVGLAHQNVAIKILNQECCDVPTGETGFIYIAGPGVAKGYLNLPSQERKSFHLFDGVRYYSTGDLGRLDADGDLEVLGRADFQVKIKGVRIELQEIEKNLLLLGEVADAVVVSSELFDDMSGNRDPILIAYIVFSEYKPDCVSYIRQRLRSELPEYMLPNLFVRLASMPLNHNGKLDRSQLPSPKVADVLTAGEAIEPQGDVEQQLSDFMLELNLSSPISRNDSFFDVGGDSLAAVTYLKKIEDFFDKHIPISWFYHHPTIAEAGELIRQNVEIDSGDEVVVLKQGDPELPPLFCLYGIFLYRDLALELSVARSVCGVYLEYETELFNEMASVEDSPNFISVTKIATLYLNCIKQHQKNGPYYLCGESFGGIVALEVARLLIAVGEKVSFIGMLDSSGPHFLQRFGALDRAWVHAKLCLTQGLPYILPLLQARIKGQPKTSANGGELVVDYRAQARKFASSTYEPEPFTDPVVLFRARERSQFEPKVEDLGWAEVLPKLTVRTVEGDHLGMLKKGCVFDLAQNMKPYL</sequence>
<dbReference type="InterPro" id="IPR001031">
    <property type="entry name" value="Thioesterase"/>
</dbReference>
<evidence type="ECO:0000313" key="3">
    <source>
        <dbReference type="Proteomes" id="UP001320119"/>
    </source>
</evidence>
<dbReference type="PANTHER" id="PTHR45527:SF1">
    <property type="entry name" value="FATTY ACID SYNTHASE"/>
    <property type="match status" value="1"/>
</dbReference>
<dbReference type="Gene3D" id="3.40.50.12780">
    <property type="entry name" value="N-terminal domain of ligase-like"/>
    <property type="match status" value="1"/>
</dbReference>
<evidence type="ECO:0000259" key="1">
    <source>
        <dbReference type="PROSITE" id="PS50075"/>
    </source>
</evidence>
<dbReference type="GO" id="GO:0047527">
    <property type="term" value="F:2,3-dihydroxybenzoate-serine ligase activity"/>
    <property type="evidence" value="ECO:0007669"/>
    <property type="project" value="UniProtKB-EC"/>
</dbReference>
<reference evidence="2 3" key="1">
    <citation type="journal article" date="2022" name="IScience">
        <title>An ultrasensitive nanofiber-based assay for enzymatic hydrolysis and deep-sea microbial degradation of cellulose.</title>
        <authorList>
            <person name="Tsudome M."/>
            <person name="Tachioka M."/>
            <person name="Miyazaki M."/>
            <person name="Uchimura K."/>
            <person name="Tsuda M."/>
            <person name="Takaki Y."/>
            <person name="Deguchi S."/>
        </authorList>
    </citation>
    <scope>NUCLEOTIDE SEQUENCE [LARGE SCALE GENOMIC DNA]</scope>
    <source>
        <strain evidence="2 3">GE09</strain>
    </source>
</reference>
<dbReference type="InterPro" id="IPR042099">
    <property type="entry name" value="ANL_N_sf"/>
</dbReference>
<dbReference type="InterPro" id="IPR000873">
    <property type="entry name" value="AMP-dep_synth/lig_dom"/>
</dbReference>
<dbReference type="EC" id="6.3.2.14" evidence="2"/>
<dbReference type="Gene3D" id="1.10.1200.10">
    <property type="entry name" value="ACP-like"/>
    <property type="match status" value="1"/>
</dbReference>
<gene>
    <name evidence="2" type="ORF">MARGE09_P2430</name>
</gene>
<evidence type="ECO:0000313" key="2">
    <source>
        <dbReference type="EMBL" id="BCD98229.1"/>
    </source>
</evidence>
<dbReference type="InterPro" id="IPR036736">
    <property type="entry name" value="ACP-like_sf"/>
</dbReference>
<dbReference type="Proteomes" id="UP001320119">
    <property type="component" value="Chromosome"/>
</dbReference>
<organism evidence="2 3">
    <name type="scientific">Marinagarivorans cellulosilyticus</name>
    <dbReference type="NCBI Taxonomy" id="2721545"/>
    <lineage>
        <taxon>Bacteria</taxon>
        <taxon>Pseudomonadati</taxon>
        <taxon>Pseudomonadota</taxon>
        <taxon>Gammaproteobacteria</taxon>
        <taxon>Cellvibrionales</taxon>
        <taxon>Cellvibrionaceae</taxon>
        <taxon>Marinagarivorans</taxon>
    </lineage>
</organism>
<accession>A0AAN1WII5</accession>
<dbReference type="GO" id="GO:0044550">
    <property type="term" value="P:secondary metabolite biosynthetic process"/>
    <property type="evidence" value="ECO:0007669"/>
    <property type="project" value="TreeGrafter"/>
</dbReference>
<dbReference type="GO" id="GO:0043041">
    <property type="term" value="P:amino acid activation for nonribosomal peptide biosynthetic process"/>
    <property type="evidence" value="ECO:0007669"/>
    <property type="project" value="TreeGrafter"/>
</dbReference>
<dbReference type="Pfam" id="PF00975">
    <property type="entry name" value="Thioesterase"/>
    <property type="match status" value="1"/>
</dbReference>
<dbReference type="SUPFAM" id="SSF47336">
    <property type="entry name" value="ACP-like"/>
    <property type="match status" value="1"/>
</dbReference>
<keyword evidence="2" id="KW-0436">Ligase</keyword>
<dbReference type="AlphaFoldDB" id="A0AAN1WII5"/>
<dbReference type="PROSITE" id="PS00455">
    <property type="entry name" value="AMP_BINDING"/>
    <property type="match status" value="1"/>
</dbReference>
<dbReference type="Gene3D" id="3.40.50.1820">
    <property type="entry name" value="alpha/beta hydrolase"/>
    <property type="match status" value="1"/>
</dbReference>
<dbReference type="Gene3D" id="3.30.300.30">
    <property type="match status" value="1"/>
</dbReference>
<dbReference type="CDD" id="cd05930">
    <property type="entry name" value="A_NRPS"/>
    <property type="match status" value="1"/>
</dbReference>
<dbReference type="PROSITE" id="PS50075">
    <property type="entry name" value="CARRIER"/>
    <property type="match status" value="1"/>
</dbReference>
<name>A0AAN1WII5_9GAMM</name>
<feature type="domain" description="Carrier" evidence="1">
    <location>
        <begin position="533"/>
        <end position="608"/>
    </location>
</feature>
<dbReference type="KEGG" id="marq:MARGE09_P2430"/>
<dbReference type="SUPFAM" id="SSF56801">
    <property type="entry name" value="Acetyl-CoA synthetase-like"/>
    <property type="match status" value="1"/>
</dbReference>
<keyword evidence="3" id="KW-1185">Reference proteome</keyword>
<dbReference type="InterPro" id="IPR009081">
    <property type="entry name" value="PP-bd_ACP"/>
</dbReference>
<dbReference type="PANTHER" id="PTHR45527">
    <property type="entry name" value="NONRIBOSOMAL PEPTIDE SYNTHETASE"/>
    <property type="match status" value="1"/>
</dbReference>
<dbReference type="InterPro" id="IPR029058">
    <property type="entry name" value="AB_hydrolase_fold"/>
</dbReference>
<dbReference type="Pfam" id="PF00501">
    <property type="entry name" value="AMP-binding"/>
    <property type="match status" value="1"/>
</dbReference>
<protein>
    <submittedName>
        <fullName evidence="2">Enterobactin synthetase component F</fullName>
        <ecNumber evidence="2">6.3.2.14</ecNumber>
    </submittedName>
</protein>
<dbReference type="Pfam" id="PF00550">
    <property type="entry name" value="PP-binding"/>
    <property type="match status" value="1"/>
</dbReference>
<dbReference type="EMBL" id="AP023086">
    <property type="protein sequence ID" value="BCD98229.1"/>
    <property type="molecule type" value="Genomic_DNA"/>
</dbReference>
<dbReference type="InterPro" id="IPR045851">
    <property type="entry name" value="AMP-bd_C_sf"/>
</dbReference>
<dbReference type="GO" id="GO:0005737">
    <property type="term" value="C:cytoplasm"/>
    <property type="evidence" value="ECO:0007669"/>
    <property type="project" value="TreeGrafter"/>
</dbReference>
<proteinExistence type="predicted"/>
<dbReference type="InterPro" id="IPR020845">
    <property type="entry name" value="AMP-binding_CS"/>
</dbReference>
<dbReference type="GO" id="GO:0031177">
    <property type="term" value="F:phosphopantetheine binding"/>
    <property type="evidence" value="ECO:0007669"/>
    <property type="project" value="TreeGrafter"/>
</dbReference>
<dbReference type="SUPFAM" id="SSF53474">
    <property type="entry name" value="alpha/beta-Hydrolases"/>
    <property type="match status" value="1"/>
</dbReference>